<dbReference type="EC" id="4.2.1.10" evidence="5"/>
<dbReference type="PANTHER" id="PTHR43699:SF1">
    <property type="entry name" value="3-DEHYDROQUINATE DEHYDRATASE"/>
    <property type="match status" value="1"/>
</dbReference>
<dbReference type="KEGG" id="lbe:MOO44_01460"/>
<dbReference type="Pfam" id="PF01487">
    <property type="entry name" value="DHquinase_I"/>
    <property type="match status" value="1"/>
</dbReference>
<dbReference type="InterPro" id="IPR001381">
    <property type="entry name" value="DHquinase_I"/>
</dbReference>
<organism evidence="6 7">
    <name type="scientific">Nicoliella spurrieriana</name>
    <dbReference type="NCBI Taxonomy" id="2925830"/>
    <lineage>
        <taxon>Bacteria</taxon>
        <taxon>Bacillati</taxon>
        <taxon>Bacillota</taxon>
        <taxon>Bacilli</taxon>
        <taxon>Lactobacillales</taxon>
        <taxon>Lactobacillaceae</taxon>
        <taxon>Nicoliella</taxon>
    </lineage>
</organism>
<feature type="binding site" evidence="5">
    <location>
        <position position="233"/>
    </location>
    <ligand>
        <name>3-dehydroquinate</name>
        <dbReference type="ChEBI" id="CHEBI:32364"/>
    </ligand>
</feature>
<accession>A0A976RQJ4</accession>
<keyword evidence="5" id="KW-0028">Amino-acid biosynthesis</keyword>
<dbReference type="PANTHER" id="PTHR43699">
    <property type="entry name" value="3-DEHYDROQUINATE DEHYDRATASE"/>
    <property type="match status" value="1"/>
</dbReference>
<proteinExistence type="inferred from homology"/>
<comment type="subunit">
    <text evidence="5">Homodimer.</text>
</comment>
<evidence type="ECO:0000256" key="5">
    <source>
        <dbReference type="HAMAP-Rule" id="MF_00214"/>
    </source>
</evidence>
<dbReference type="AlphaFoldDB" id="A0A976RQJ4"/>
<keyword evidence="2 5" id="KW-0057">Aromatic amino acid biosynthesis</keyword>
<keyword evidence="3 5" id="KW-0456">Lyase</keyword>
<evidence type="ECO:0000313" key="7">
    <source>
        <dbReference type="Proteomes" id="UP000831181"/>
    </source>
</evidence>
<protein>
    <recommendedName>
        <fullName evidence="5">3-dehydroquinate dehydratase</fullName>
        <shortName evidence="5">3-dehydroquinase</shortName>
        <ecNumber evidence="5">4.2.1.10</ecNumber>
    </recommendedName>
    <alternativeName>
        <fullName evidence="5">Type I DHQase</fullName>
    </alternativeName>
    <alternativeName>
        <fullName evidence="5">Type I dehydroquinase</fullName>
        <shortName evidence="5">DHQ1</shortName>
    </alternativeName>
</protein>
<feature type="binding site" evidence="5">
    <location>
        <position position="81"/>
    </location>
    <ligand>
        <name>3-dehydroquinate</name>
        <dbReference type="ChEBI" id="CHEBI:32364"/>
    </ligand>
</feature>
<evidence type="ECO:0000256" key="2">
    <source>
        <dbReference type="ARBA" id="ARBA00023141"/>
    </source>
</evidence>
<dbReference type="EMBL" id="CP093360">
    <property type="protein sequence ID" value="UQS86014.1"/>
    <property type="molecule type" value="Genomic_DNA"/>
</dbReference>
<feature type="active site" description="Schiff-base intermediate with substrate" evidence="5">
    <location>
        <position position="166"/>
    </location>
</feature>
<dbReference type="HAMAP" id="MF_00214">
    <property type="entry name" value="AroD"/>
    <property type="match status" value="1"/>
</dbReference>
<dbReference type="NCBIfam" id="TIGR01093">
    <property type="entry name" value="aroD"/>
    <property type="match status" value="1"/>
</dbReference>
<comment type="function">
    <text evidence="5">Involved in the third step of the chorismate pathway, which leads to the biosynthesis of aromatic amino acids. Catalyzes the cis-dehydration of 3-dehydroquinate (DHQ) and introduces the first double bond of the aromatic ring to yield 3-dehydroshikimate.</text>
</comment>
<comment type="caution">
    <text evidence="5">Lacks conserved residue(s) required for the propagation of feature annotation.</text>
</comment>
<evidence type="ECO:0000256" key="4">
    <source>
        <dbReference type="ARBA" id="ARBA00023270"/>
    </source>
</evidence>
<evidence type="ECO:0000256" key="3">
    <source>
        <dbReference type="ARBA" id="ARBA00023239"/>
    </source>
</evidence>
<dbReference type="PROSITE" id="PS01028">
    <property type="entry name" value="DEHYDROQUINASE_I"/>
    <property type="match status" value="1"/>
</dbReference>
<feature type="binding site" evidence="5">
    <location>
        <position position="208"/>
    </location>
    <ligand>
        <name>3-dehydroquinate</name>
        <dbReference type="ChEBI" id="CHEBI:32364"/>
    </ligand>
</feature>
<dbReference type="InterPro" id="IPR018508">
    <property type="entry name" value="3-dehydroquinate_DH_AS"/>
</dbReference>
<reference evidence="6" key="1">
    <citation type="journal article" date="2022" name="Int. J. Syst. Evol. Microbiol.">
        <title>Apilactobacillus apisilvae sp. nov., Nicolia spurrieriana gen. nov. sp. nov., Bombilactobacillus folatiphilus sp. nov. and Bombilactobacillus thymidiniphilus sp. nov., four new lactic acid bacterial isolates from stingless bees Tetragonula carbonaria and Austroplebeia australis.</title>
        <authorList>
            <person name="Oliphant S.A."/>
            <person name="Watson-Haigh N.S."/>
            <person name="Sumby K.M."/>
            <person name="Gardner J."/>
            <person name="Groom S."/>
            <person name="Jiranek V."/>
        </authorList>
    </citation>
    <scope>NUCLEOTIDE SEQUENCE</scope>
    <source>
        <strain evidence="6">SGEP1_A5</strain>
    </source>
</reference>
<geneLocation type="plasmid" evidence="6 7">
    <name>p1unnamed</name>
</geneLocation>
<evidence type="ECO:0000313" key="6">
    <source>
        <dbReference type="EMBL" id="UQS86014.1"/>
    </source>
</evidence>
<dbReference type="CDD" id="cd00502">
    <property type="entry name" value="DHQase_I"/>
    <property type="match status" value="1"/>
</dbReference>
<dbReference type="InterPro" id="IPR013785">
    <property type="entry name" value="Aldolase_TIM"/>
</dbReference>
<comment type="similarity">
    <text evidence="5">Belongs to the type-I 3-dehydroquinase family.</text>
</comment>
<name>A0A976RQJ4_9LACO</name>
<keyword evidence="6" id="KW-0614">Plasmid</keyword>
<evidence type="ECO:0000256" key="1">
    <source>
        <dbReference type="ARBA" id="ARBA00001864"/>
    </source>
</evidence>
<dbReference type="FunFam" id="3.20.20.70:FF:000047">
    <property type="entry name" value="3-dehydroquinate dehydratase"/>
    <property type="match status" value="1"/>
</dbReference>
<dbReference type="GO" id="GO:0008652">
    <property type="term" value="P:amino acid biosynthetic process"/>
    <property type="evidence" value="ECO:0007669"/>
    <property type="project" value="UniProtKB-KW"/>
</dbReference>
<keyword evidence="4 5" id="KW-0704">Schiff base</keyword>
<feature type="binding site" evidence="5">
    <location>
        <begin position="46"/>
        <end position="48"/>
    </location>
    <ligand>
        <name>3-dehydroquinate</name>
        <dbReference type="ChEBI" id="CHEBI:32364"/>
    </ligand>
</feature>
<dbReference type="Proteomes" id="UP000831181">
    <property type="component" value="Plasmid p1unnamed"/>
</dbReference>
<dbReference type="GO" id="GO:0009073">
    <property type="term" value="P:aromatic amino acid family biosynthetic process"/>
    <property type="evidence" value="ECO:0007669"/>
    <property type="project" value="UniProtKB-KW"/>
</dbReference>
<keyword evidence="7" id="KW-1185">Reference proteome</keyword>
<dbReference type="InterPro" id="IPR050146">
    <property type="entry name" value="Type-I_3-dehydroquinase"/>
</dbReference>
<dbReference type="GO" id="GO:0009423">
    <property type="term" value="P:chorismate biosynthetic process"/>
    <property type="evidence" value="ECO:0007669"/>
    <property type="project" value="UniProtKB-UniRule"/>
</dbReference>
<comment type="pathway">
    <text evidence="5">Metabolic intermediate biosynthesis; chorismate biosynthesis; chorismate from D-erythrose 4-phosphate and phosphoenolpyruvate: step 3/7.</text>
</comment>
<feature type="binding site" evidence="5">
    <location>
        <position position="229"/>
    </location>
    <ligand>
        <name>3-dehydroquinate</name>
        <dbReference type="ChEBI" id="CHEBI:32364"/>
    </ligand>
</feature>
<dbReference type="GO" id="GO:0046279">
    <property type="term" value="P:3,4-dihydroxybenzoate biosynthetic process"/>
    <property type="evidence" value="ECO:0007669"/>
    <property type="project" value="UniProtKB-ARBA"/>
</dbReference>
<gene>
    <name evidence="5 6" type="primary">aroD</name>
    <name evidence="6" type="ORF">MOO44_01460</name>
</gene>
<dbReference type="SUPFAM" id="SSF51569">
    <property type="entry name" value="Aldolase"/>
    <property type="match status" value="1"/>
</dbReference>
<dbReference type="Gene3D" id="3.20.20.70">
    <property type="entry name" value="Aldolase class I"/>
    <property type="match status" value="1"/>
</dbReference>
<dbReference type="RefSeq" id="WP_260115822.1">
    <property type="nucleotide sequence ID" value="NZ_CP093360.1"/>
</dbReference>
<dbReference type="GO" id="GO:0003855">
    <property type="term" value="F:3-dehydroquinate dehydratase activity"/>
    <property type="evidence" value="ECO:0007669"/>
    <property type="project" value="UniProtKB-UniRule"/>
</dbReference>
<comment type="catalytic activity">
    <reaction evidence="1 5">
        <text>3-dehydroquinate = 3-dehydroshikimate + H2O</text>
        <dbReference type="Rhea" id="RHEA:21096"/>
        <dbReference type="ChEBI" id="CHEBI:15377"/>
        <dbReference type="ChEBI" id="CHEBI:16630"/>
        <dbReference type="ChEBI" id="CHEBI:32364"/>
        <dbReference type="EC" id="4.2.1.10"/>
    </reaction>
</comment>
<feature type="active site" description="Proton donor/acceptor" evidence="5">
    <location>
        <position position="139"/>
    </location>
</feature>
<sequence length="249" mass="27040">MKTITIENTQLSDTKPKIAVPITGKDDAEIEQQLALIDTASVDLIELRIDFLAVLNEATIKSAKQLIQTSFPKTPIIATLRTTTEGGNFNPIEHDYPAVLKVIIKTGFHLVDVEINQLGAASIIDLAHQHHQLVIGSHHNFKQTPDDHFLAQKWQSMQALNCDIAKIAVMPTNVDDVLRFMTASHRANQSLMIPIISMAMGALGIITRISGQLTGSVITFGSITNKAQSAPGQITSPQLATILQVVAPQ</sequence>